<keyword evidence="6" id="KW-0012">Acyltransferase</keyword>
<dbReference type="InterPro" id="IPR007053">
    <property type="entry name" value="LRAT_dom"/>
</dbReference>
<dbReference type="GO" id="GO:0005737">
    <property type="term" value="C:cytoplasm"/>
    <property type="evidence" value="ECO:0007669"/>
    <property type="project" value="TreeGrafter"/>
</dbReference>
<dbReference type="GO" id="GO:0016410">
    <property type="term" value="F:N-acyltransferase activity"/>
    <property type="evidence" value="ECO:0007669"/>
    <property type="project" value="TreeGrafter"/>
</dbReference>
<sequence length="203" mass="21651">MSKDWIPLGAHLHSPRFGYEHHGIYVGLDRVIHHAGYSEAFKKGSIEDTSLKEFCAGNGYSIRRYEAPRYSQPRIVQRARQRLKDGNVKYHLIFSNCEHFATWCVTGCATSEQVQDSASKALAAGGAHYAARQAMQKPAEAVVKHALSRAVAGGFVGAKTGTFAGGATVGIATAVGLSAAPIVLPVVAACAVVGGIIGWLWED</sequence>
<dbReference type="EMBL" id="JABWQF010000019">
    <property type="protein sequence ID" value="MBC3295263.1"/>
    <property type="molecule type" value="Genomic_DNA"/>
</dbReference>
<evidence type="ECO:0000313" key="7">
    <source>
        <dbReference type="EMBL" id="QXH81355.1"/>
    </source>
</evidence>
<evidence type="ECO:0000256" key="1">
    <source>
        <dbReference type="ARBA" id="ARBA00022679"/>
    </source>
</evidence>
<dbReference type="KEGG" id="ptrt:HU722_0015075"/>
<proteinExistence type="predicted"/>
<dbReference type="AlphaFoldDB" id="A0A8I0CYX2"/>
<keyword evidence="3" id="KW-0443">Lipid metabolism</keyword>
<feature type="domain" description="LRAT" evidence="5">
    <location>
        <begin position="11"/>
        <end position="113"/>
    </location>
</feature>
<dbReference type="Pfam" id="PF04970">
    <property type="entry name" value="LRAT"/>
    <property type="match status" value="1"/>
</dbReference>
<dbReference type="EMBL" id="CP077084">
    <property type="protein sequence ID" value="QXH81355.1"/>
    <property type="molecule type" value="Genomic_DNA"/>
</dbReference>
<dbReference type="InterPro" id="IPR051496">
    <property type="entry name" value="H-rev107_PLA/AT"/>
</dbReference>
<dbReference type="Gene3D" id="3.90.1720.10">
    <property type="entry name" value="endopeptidase domain like (from Nostoc punctiforme)"/>
    <property type="match status" value="1"/>
</dbReference>
<keyword evidence="8" id="KW-1185">Reference proteome</keyword>
<evidence type="ECO:0000313" key="8">
    <source>
        <dbReference type="Proteomes" id="UP000615613"/>
    </source>
</evidence>
<evidence type="ECO:0000259" key="5">
    <source>
        <dbReference type="PROSITE" id="PS51934"/>
    </source>
</evidence>
<keyword evidence="1 6" id="KW-0808">Transferase</keyword>
<feature type="transmembrane region" description="Helical" evidence="4">
    <location>
        <begin position="182"/>
        <end position="201"/>
    </location>
</feature>
<dbReference type="GO" id="GO:0070292">
    <property type="term" value="P:N-acylphosphatidylethanolamine metabolic process"/>
    <property type="evidence" value="ECO:0007669"/>
    <property type="project" value="TreeGrafter"/>
</dbReference>
<keyword evidence="2" id="KW-0378">Hydrolase</keyword>
<evidence type="ECO:0000256" key="2">
    <source>
        <dbReference type="ARBA" id="ARBA00022801"/>
    </source>
</evidence>
<name>A0A8I0CYX2_9PSED</name>
<dbReference type="PANTHER" id="PTHR13943:SF77">
    <property type="entry name" value="LRAT DOMAIN-CONTAINING PROTEIN"/>
    <property type="match status" value="1"/>
</dbReference>
<evidence type="ECO:0000313" key="6">
    <source>
        <dbReference type="EMBL" id="MBC3295263.1"/>
    </source>
</evidence>
<dbReference type="RefSeq" id="WP_186753822.1">
    <property type="nucleotide sequence ID" value="NZ_CP077084.1"/>
</dbReference>
<protein>
    <submittedName>
        <fullName evidence="6">Lecithin retinol acyltransferase family protein</fullName>
    </submittedName>
</protein>
<keyword evidence="4" id="KW-0812">Transmembrane</keyword>
<dbReference type="PANTHER" id="PTHR13943">
    <property type="entry name" value="HRAS-LIKE SUPPRESSOR - RELATED"/>
    <property type="match status" value="1"/>
</dbReference>
<organism evidence="6">
    <name type="scientific">Pseudomonas tritici</name>
    <dbReference type="NCBI Taxonomy" id="2745518"/>
    <lineage>
        <taxon>Bacteria</taxon>
        <taxon>Pseudomonadati</taxon>
        <taxon>Pseudomonadota</taxon>
        <taxon>Gammaproteobacteria</taxon>
        <taxon>Pseudomonadales</taxon>
        <taxon>Pseudomonadaceae</taxon>
        <taxon>Pseudomonas</taxon>
    </lineage>
</organism>
<dbReference type="PROSITE" id="PS51934">
    <property type="entry name" value="LRAT"/>
    <property type="match status" value="1"/>
</dbReference>
<reference evidence="7" key="2">
    <citation type="submission" date="2021-06" db="EMBL/GenBank/DDBJ databases">
        <title>Updating the genus Pseudomonas: Description of 43 new species and partition of the Pseudomonas putida group.</title>
        <authorList>
            <person name="Girard L."/>
            <person name="Lood C."/>
            <person name="Vandamme P."/>
            <person name="Rokni-Zadeh H."/>
            <person name="van Noort V."/>
            <person name="Hofte M."/>
            <person name="Lavigne R."/>
            <person name="De Mot R."/>
        </authorList>
    </citation>
    <scope>NUCLEOTIDE SEQUENCE</scope>
    <source>
        <strain evidence="7">SWRI145</strain>
    </source>
</reference>
<dbReference type="GO" id="GO:0004623">
    <property type="term" value="F:phospholipase A2 activity"/>
    <property type="evidence" value="ECO:0007669"/>
    <property type="project" value="TreeGrafter"/>
</dbReference>
<keyword evidence="4" id="KW-0472">Membrane</keyword>
<dbReference type="GO" id="GO:0008970">
    <property type="term" value="F:phospholipase A1 activity"/>
    <property type="evidence" value="ECO:0007669"/>
    <property type="project" value="TreeGrafter"/>
</dbReference>
<dbReference type="Proteomes" id="UP000615613">
    <property type="component" value="Chromosome"/>
</dbReference>
<gene>
    <name evidence="7" type="ORF">HU722_0015075</name>
    <name evidence="6" type="ORF">HU722_27420</name>
</gene>
<evidence type="ECO:0000256" key="4">
    <source>
        <dbReference type="SAM" id="Phobius"/>
    </source>
</evidence>
<keyword evidence="4" id="KW-1133">Transmembrane helix</keyword>
<evidence type="ECO:0000256" key="3">
    <source>
        <dbReference type="ARBA" id="ARBA00023098"/>
    </source>
</evidence>
<reference evidence="6" key="1">
    <citation type="journal article" date="2020" name="Microorganisms">
        <title>Reliable Identification of Environmental Pseudomonas Isolates Using the rpoD Gene.</title>
        <authorList>
            <consortium name="The Broad Institute Genome Sequencing Platform"/>
            <person name="Girard L."/>
            <person name="Lood C."/>
            <person name="Rokni-Zadeh H."/>
            <person name="van Noort V."/>
            <person name="Lavigne R."/>
            <person name="De Mot R."/>
        </authorList>
    </citation>
    <scope>NUCLEOTIDE SEQUENCE [LARGE SCALE GENOMIC DNA]</scope>
    <source>
        <strain evidence="6">SWRI145</strain>
    </source>
</reference>
<accession>A0A8I0CYX2</accession>